<accession>A0ABD1XI61</accession>
<protein>
    <recommendedName>
        <fullName evidence="3">AIG1-type G domain-containing protein</fullName>
    </recommendedName>
</protein>
<organism evidence="4 5">
    <name type="scientific">Riccia fluitans</name>
    <dbReference type="NCBI Taxonomy" id="41844"/>
    <lineage>
        <taxon>Eukaryota</taxon>
        <taxon>Viridiplantae</taxon>
        <taxon>Streptophyta</taxon>
        <taxon>Embryophyta</taxon>
        <taxon>Marchantiophyta</taxon>
        <taxon>Marchantiopsida</taxon>
        <taxon>Marchantiidae</taxon>
        <taxon>Marchantiales</taxon>
        <taxon>Ricciaceae</taxon>
        <taxon>Riccia</taxon>
    </lineage>
</organism>
<evidence type="ECO:0000259" key="3">
    <source>
        <dbReference type="Pfam" id="PF04548"/>
    </source>
</evidence>
<dbReference type="SUPFAM" id="SSF52540">
    <property type="entry name" value="P-loop containing nucleoside triphosphate hydrolases"/>
    <property type="match status" value="1"/>
</dbReference>
<dbReference type="Gene3D" id="3.40.50.300">
    <property type="entry name" value="P-loop containing nucleotide triphosphate hydrolases"/>
    <property type="match status" value="1"/>
</dbReference>
<evidence type="ECO:0000313" key="4">
    <source>
        <dbReference type="EMBL" id="KAL2608616.1"/>
    </source>
</evidence>
<reference evidence="4 5" key="1">
    <citation type="submission" date="2024-09" db="EMBL/GenBank/DDBJ databases">
        <title>Chromosome-scale assembly of Riccia fluitans.</title>
        <authorList>
            <person name="Paukszto L."/>
            <person name="Sawicki J."/>
            <person name="Karawczyk K."/>
            <person name="Piernik-Szablinska J."/>
            <person name="Szczecinska M."/>
            <person name="Mazdziarz M."/>
        </authorList>
    </citation>
    <scope>NUCLEOTIDE SEQUENCE [LARGE SCALE GENOMIC DNA]</scope>
    <source>
        <strain evidence="4">Rf_01</strain>
        <tissue evidence="4">Aerial parts of the thallus</tissue>
    </source>
</reference>
<proteinExistence type="predicted"/>
<keyword evidence="5" id="KW-1185">Reference proteome</keyword>
<evidence type="ECO:0000313" key="5">
    <source>
        <dbReference type="Proteomes" id="UP001605036"/>
    </source>
</evidence>
<feature type="region of interest" description="Disordered" evidence="2">
    <location>
        <begin position="1"/>
        <end position="44"/>
    </location>
</feature>
<keyword evidence="1" id="KW-0547">Nucleotide-binding</keyword>
<evidence type="ECO:0000256" key="1">
    <source>
        <dbReference type="ARBA" id="ARBA00022741"/>
    </source>
</evidence>
<dbReference type="InterPro" id="IPR027417">
    <property type="entry name" value="P-loop_NTPase"/>
</dbReference>
<dbReference type="Pfam" id="PF04548">
    <property type="entry name" value="AIG1"/>
    <property type="match status" value="1"/>
</dbReference>
<name>A0ABD1XI61_9MARC</name>
<dbReference type="InterPro" id="IPR006703">
    <property type="entry name" value="G_AIG1"/>
</dbReference>
<comment type="caution">
    <text evidence="4">The sequence shown here is derived from an EMBL/GenBank/DDBJ whole genome shotgun (WGS) entry which is preliminary data.</text>
</comment>
<sequence>MEIPNPEFQRTEESESATSKDPAAVTVDPHGPTTILLFGKTGDGKSTVGNMLLTEDEDSSGASVPFAVGDSLEAVTTGVMRKAESKSKKWQVIDTVGLLSSDNDLSDSRLAKKLYDELFEERQSIHWLCYVKKATKFTKADERCWQ</sequence>
<dbReference type="GO" id="GO:0000166">
    <property type="term" value="F:nucleotide binding"/>
    <property type="evidence" value="ECO:0007669"/>
    <property type="project" value="UniProtKB-KW"/>
</dbReference>
<dbReference type="EMBL" id="JBHFFA010000008">
    <property type="protein sequence ID" value="KAL2608616.1"/>
    <property type="molecule type" value="Genomic_DNA"/>
</dbReference>
<dbReference type="AlphaFoldDB" id="A0ABD1XI61"/>
<gene>
    <name evidence="4" type="ORF">R1flu_027189</name>
</gene>
<feature type="domain" description="AIG1-type G" evidence="3">
    <location>
        <begin position="34"/>
        <end position="143"/>
    </location>
</feature>
<dbReference type="Proteomes" id="UP001605036">
    <property type="component" value="Unassembled WGS sequence"/>
</dbReference>
<evidence type="ECO:0000256" key="2">
    <source>
        <dbReference type="SAM" id="MobiDB-lite"/>
    </source>
</evidence>